<evidence type="ECO:0000256" key="1">
    <source>
        <dbReference type="SAM" id="MobiDB-lite"/>
    </source>
</evidence>
<comment type="caution">
    <text evidence="2">The sequence shown here is derived from an EMBL/GenBank/DDBJ whole genome shotgun (WGS) entry which is preliminary data.</text>
</comment>
<sequence length="109" mass="12481">MASGMMEDSSTAAVYRRRIHRRVKTSVGAALLRVEMRELETSRLFRMETEEEKPGQKNSRQGTGLNSLPGQKRVKNMKRLEVQDQSNLQLSFLLLEVVAVFQVHHVSQL</sequence>
<protein>
    <submittedName>
        <fullName evidence="2">Uncharacterized protein</fullName>
    </submittedName>
</protein>
<dbReference type="Proteomes" id="UP000646548">
    <property type="component" value="Unassembled WGS sequence"/>
</dbReference>
<reference evidence="2" key="1">
    <citation type="journal article" name="BMC Genomics">
        <title>Long-read sequencing and de novo genome assembly of marine medaka (Oryzias melastigma).</title>
        <authorList>
            <person name="Liang P."/>
            <person name="Saqib H.S.A."/>
            <person name="Ni X."/>
            <person name="Shen Y."/>
        </authorList>
    </citation>
    <scope>NUCLEOTIDE SEQUENCE</scope>
    <source>
        <strain evidence="2">Bigg-433</strain>
    </source>
</reference>
<proteinExistence type="predicted"/>
<feature type="non-terminal residue" evidence="2">
    <location>
        <position position="109"/>
    </location>
</feature>
<evidence type="ECO:0000313" key="3">
    <source>
        <dbReference type="Proteomes" id="UP000646548"/>
    </source>
</evidence>
<accession>A0A834FKS9</accession>
<feature type="compositionally biased region" description="Polar residues" evidence="1">
    <location>
        <begin position="56"/>
        <end position="69"/>
    </location>
</feature>
<feature type="compositionally biased region" description="Basic and acidic residues" evidence="1">
    <location>
        <begin position="45"/>
        <end position="55"/>
    </location>
</feature>
<name>A0A834FKS9_ORYME</name>
<feature type="region of interest" description="Disordered" evidence="1">
    <location>
        <begin position="45"/>
        <end position="72"/>
    </location>
</feature>
<organism evidence="2 3">
    <name type="scientific">Oryzias melastigma</name>
    <name type="common">Marine medaka</name>
    <dbReference type="NCBI Taxonomy" id="30732"/>
    <lineage>
        <taxon>Eukaryota</taxon>
        <taxon>Metazoa</taxon>
        <taxon>Chordata</taxon>
        <taxon>Craniata</taxon>
        <taxon>Vertebrata</taxon>
        <taxon>Euteleostomi</taxon>
        <taxon>Actinopterygii</taxon>
        <taxon>Neopterygii</taxon>
        <taxon>Teleostei</taxon>
        <taxon>Neoteleostei</taxon>
        <taxon>Acanthomorphata</taxon>
        <taxon>Ovalentaria</taxon>
        <taxon>Atherinomorphae</taxon>
        <taxon>Beloniformes</taxon>
        <taxon>Adrianichthyidae</taxon>
        <taxon>Oryziinae</taxon>
        <taxon>Oryzias</taxon>
    </lineage>
</organism>
<dbReference type="AlphaFoldDB" id="A0A834FKS9"/>
<gene>
    <name evidence="2" type="ORF">FQA47_020257</name>
</gene>
<evidence type="ECO:0000313" key="2">
    <source>
        <dbReference type="EMBL" id="KAF6735979.1"/>
    </source>
</evidence>
<dbReference type="EMBL" id="WKFB01000098">
    <property type="protein sequence ID" value="KAF6735979.1"/>
    <property type="molecule type" value="Genomic_DNA"/>
</dbReference>